<evidence type="ECO:0000313" key="3">
    <source>
        <dbReference type="Proteomes" id="UP001372338"/>
    </source>
</evidence>
<dbReference type="AlphaFoldDB" id="A0AAN9EII2"/>
<organism evidence="2 3">
    <name type="scientific">Crotalaria pallida</name>
    <name type="common">Smooth rattlebox</name>
    <name type="synonym">Crotalaria striata</name>
    <dbReference type="NCBI Taxonomy" id="3830"/>
    <lineage>
        <taxon>Eukaryota</taxon>
        <taxon>Viridiplantae</taxon>
        <taxon>Streptophyta</taxon>
        <taxon>Embryophyta</taxon>
        <taxon>Tracheophyta</taxon>
        <taxon>Spermatophyta</taxon>
        <taxon>Magnoliopsida</taxon>
        <taxon>eudicotyledons</taxon>
        <taxon>Gunneridae</taxon>
        <taxon>Pentapetalae</taxon>
        <taxon>rosids</taxon>
        <taxon>fabids</taxon>
        <taxon>Fabales</taxon>
        <taxon>Fabaceae</taxon>
        <taxon>Papilionoideae</taxon>
        <taxon>50 kb inversion clade</taxon>
        <taxon>genistoids sensu lato</taxon>
        <taxon>core genistoids</taxon>
        <taxon>Crotalarieae</taxon>
        <taxon>Crotalaria</taxon>
    </lineage>
</organism>
<accession>A0AAN9EII2</accession>
<evidence type="ECO:0000313" key="2">
    <source>
        <dbReference type="EMBL" id="KAK7257000.1"/>
    </source>
</evidence>
<feature type="region of interest" description="Disordered" evidence="1">
    <location>
        <begin position="1"/>
        <end position="20"/>
    </location>
</feature>
<dbReference type="EMBL" id="JAYWIO010000006">
    <property type="protein sequence ID" value="KAK7257000.1"/>
    <property type="molecule type" value="Genomic_DNA"/>
</dbReference>
<dbReference type="PANTHER" id="PTHR33132">
    <property type="entry name" value="OSJNBB0118P14.9 PROTEIN"/>
    <property type="match status" value="1"/>
</dbReference>
<feature type="region of interest" description="Disordered" evidence="1">
    <location>
        <begin position="38"/>
        <end position="61"/>
    </location>
</feature>
<name>A0AAN9EII2_CROPI</name>
<dbReference type="Proteomes" id="UP001372338">
    <property type="component" value="Unassembled WGS sequence"/>
</dbReference>
<sequence length="198" mass="21601">MAMASLSSRSETPSSNFAPSLSHPLTCSYRLWLSTSSSPRSPPSPSSTVSFSINKQPSSLGKRSMMVAKKHVNNNNNNNNNNIAMTTSSSSSTSLKKKVSCLCSPTTHPGSFRCAYHKRLAKQEQTTSFSSSCQSNGSSKLNLRRSAMKNSLVRIGGVEGDELARKTLTSLIRPSSNQLLRRRESFQPRPTRLSIVSE</sequence>
<proteinExistence type="predicted"/>
<keyword evidence="3" id="KW-1185">Reference proteome</keyword>
<protein>
    <submittedName>
        <fullName evidence="2">Uncharacterized protein</fullName>
    </submittedName>
</protein>
<comment type="caution">
    <text evidence="2">The sequence shown here is derived from an EMBL/GenBank/DDBJ whole genome shotgun (WGS) entry which is preliminary data.</text>
</comment>
<gene>
    <name evidence="2" type="ORF">RIF29_30655</name>
</gene>
<reference evidence="2 3" key="1">
    <citation type="submission" date="2024-01" db="EMBL/GenBank/DDBJ databases">
        <title>The genomes of 5 underutilized Papilionoideae crops provide insights into root nodulation and disease resistanc.</title>
        <authorList>
            <person name="Yuan L."/>
        </authorList>
    </citation>
    <scope>NUCLEOTIDE SEQUENCE [LARGE SCALE GENOMIC DNA]</scope>
    <source>
        <strain evidence="2">ZHUSHIDOU_FW_LH</strain>
        <tissue evidence="2">Leaf</tissue>
    </source>
</reference>
<evidence type="ECO:0000256" key="1">
    <source>
        <dbReference type="SAM" id="MobiDB-lite"/>
    </source>
</evidence>
<dbReference type="PANTHER" id="PTHR33132:SF135">
    <property type="entry name" value="OS02G0799700 PROTEIN"/>
    <property type="match status" value="1"/>
</dbReference>